<name>A0ABQ5H0H4_9ASTR</name>
<keyword evidence="2" id="KW-0695">RNA-directed DNA polymerase</keyword>
<dbReference type="Proteomes" id="UP001151760">
    <property type="component" value="Unassembled WGS sequence"/>
</dbReference>
<sequence length="717" mass="79400">MSTSSSTPAVSSDVAELKDMVRALILDRKNQTPASTPVKAIEQSCVTCGGGHSYQNCPATNSNIYHDNIQEYVSQAAVANFNQANSGYRPPMVSNQIRPPGFPPVQNPHANNPHANSQNNFNRGNNFNQNRGNNFNQGQIYRPPVNQPVVHQPVAHQGPAPQTHGVSKTDFERYVTANDAVLRNCNPKMANLTDMLSKFVTANTASTSGSGTLPGNTVTNPKEDLKGITTRSGVTIQGPKAVNHDAEVTKDTMPPTNNGSTEDVQPPVVQVQSQNPTSEPDVDPVSAPRPNQQTSIPFPSRRNDERRREKANDQIEKFYEIFRDLSFEISFTDALTLMPKFASTLKTYSEQEMLSEMARSPLNEELPQQINTCNALADLGASINLMPYSVWKDLSLPELTPTCMTLELADRSITEPIGIAKDVRLMVGKFQFPADFVVVDFEPDPRVPLILGRSFLKTSRALIDVYEGEITLRVGKEAITFNLDQTSRYTANYHHMTANRIDVIELACEEYSQEVLGFSDSVAYGNPSPDYDPIVSNSSPTLTPFGDSDFLLLEEANAFIAIDDEPISQEIDATYYDPEGDILILEALLNSEPLPPLPNHKDYSPEIREELKVVEAKSSFDEPPEVELKDLPPHLEYAFLEGDDKLPVIIAKDLKDEEKAALIKVLKSHKRAIAWKLSDIKGVNPEFCTHKILMEEDYEPSMQSQRRPLGKPGTLCT</sequence>
<keyword evidence="2" id="KW-0808">Transferase</keyword>
<dbReference type="CDD" id="cd00303">
    <property type="entry name" value="retropepsin_like"/>
    <property type="match status" value="1"/>
</dbReference>
<evidence type="ECO:0000313" key="3">
    <source>
        <dbReference type="Proteomes" id="UP001151760"/>
    </source>
</evidence>
<organism evidence="2 3">
    <name type="scientific">Tanacetum coccineum</name>
    <dbReference type="NCBI Taxonomy" id="301880"/>
    <lineage>
        <taxon>Eukaryota</taxon>
        <taxon>Viridiplantae</taxon>
        <taxon>Streptophyta</taxon>
        <taxon>Embryophyta</taxon>
        <taxon>Tracheophyta</taxon>
        <taxon>Spermatophyta</taxon>
        <taxon>Magnoliopsida</taxon>
        <taxon>eudicotyledons</taxon>
        <taxon>Gunneridae</taxon>
        <taxon>Pentapetalae</taxon>
        <taxon>asterids</taxon>
        <taxon>campanulids</taxon>
        <taxon>Asterales</taxon>
        <taxon>Asteraceae</taxon>
        <taxon>Asteroideae</taxon>
        <taxon>Anthemideae</taxon>
        <taxon>Anthemidinae</taxon>
        <taxon>Tanacetum</taxon>
    </lineage>
</organism>
<dbReference type="InterPro" id="IPR021109">
    <property type="entry name" value="Peptidase_aspartic_dom_sf"/>
</dbReference>
<feature type="compositionally biased region" description="Polar residues" evidence="1">
    <location>
        <begin position="254"/>
        <end position="263"/>
    </location>
</feature>
<feature type="compositionally biased region" description="Low complexity" evidence="1">
    <location>
        <begin position="118"/>
        <end position="144"/>
    </location>
</feature>
<proteinExistence type="predicted"/>
<evidence type="ECO:0000256" key="1">
    <source>
        <dbReference type="SAM" id="MobiDB-lite"/>
    </source>
</evidence>
<keyword evidence="2" id="KW-0548">Nucleotidyltransferase</keyword>
<gene>
    <name evidence="2" type="ORF">Tco_1055719</name>
</gene>
<feature type="compositionally biased region" description="Polar residues" evidence="1">
    <location>
        <begin position="108"/>
        <end position="117"/>
    </location>
</feature>
<reference evidence="2" key="2">
    <citation type="submission" date="2022-01" db="EMBL/GenBank/DDBJ databases">
        <authorList>
            <person name="Yamashiro T."/>
            <person name="Shiraishi A."/>
            <person name="Satake H."/>
            <person name="Nakayama K."/>
        </authorList>
    </citation>
    <scope>NUCLEOTIDE SEQUENCE</scope>
</reference>
<feature type="compositionally biased region" description="Low complexity" evidence="1">
    <location>
        <begin position="264"/>
        <end position="274"/>
    </location>
</feature>
<feature type="region of interest" description="Disordered" evidence="1">
    <location>
        <begin position="240"/>
        <end position="309"/>
    </location>
</feature>
<dbReference type="PANTHER" id="PTHR33067:SF9">
    <property type="entry name" value="RNA-DIRECTED DNA POLYMERASE"/>
    <property type="match status" value="1"/>
</dbReference>
<comment type="caution">
    <text evidence="2">The sequence shown here is derived from an EMBL/GenBank/DDBJ whole genome shotgun (WGS) entry which is preliminary data.</text>
</comment>
<reference evidence="2" key="1">
    <citation type="journal article" date="2022" name="Int. J. Mol. Sci.">
        <title>Draft Genome of Tanacetum Coccineum: Genomic Comparison of Closely Related Tanacetum-Family Plants.</title>
        <authorList>
            <person name="Yamashiro T."/>
            <person name="Shiraishi A."/>
            <person name="Nakayama K."/>
            <person name="Satake H."/>
        </authorList>
    </citation>
    <scope>NUCLEOTIDE SEQUENCE</scope>
</reference>
<keyword evidence="3" id="KW-1185">Reference proteome</keyword>
<evidence type="ECO:0000313" key="2">
    <source>
        <dbReference type="EMBL" id="GJT81377.1"/>
    </source>
</evidence>
<feature type="region of interest" description="Disordered" evidence="1">
    <location>
        <begin position="103"/>
        <end position="144"/>
    </location>
</feature>
<dbReference type="EMBL" id="BQNB010019077">
    <property type="protein sequence ID" value="GJT81377.1"/>
    <property type="molecule type" value="Genomic_DNA"/>
</dbReference>
<dbReference type="Gene3D" id="2.40.70.10">
    <property type="entry name" value="Acid Proteases"/>
    <property type="match status" value="1"/>
</dbReference>
<protein>
    <submittedName>
        <fullName evidence="2">Reverse transcriptase domain-containing protein</fullName>
    </submittedName>
</protein>
<dbReference type="GO" id="GO:0003964">
    <property type="term" value="F:RNA-directed DNA polymerase activity"/>
    <property type="evidence" value="ECO:0007669"/>
    <property type="project" value="UniProtKB-KW"/>
</dbReference>
<dbReference type="PANTHER" id="PTHR33067">
    <property type="entry name" value="RNA-DIRECTED DNA POLYMERASE-RELATED"/>
    <property type="match status" value="1"/>
</dbReference>
<accession>A0ABQ5H0H4</accession>